<dbReference type="Pfam" id="PF00098">
    <property type="entry name" value="zf-CCHC"/>
    <property type="match status" value="1"/>
</dbReference>
<name>A0A3B3BXF5_ORYME</name>
<organism evidence="4 5">
    <name type="scientific">Oryzias melastigma</name>
    <name type="common">Marine medaka</name>
    <dbReference type="NCBI Taxonomy" id="30732"/>
    <lineage>
        <taxon>Eukaryota</taxon>
        <taxon>Metazoa</taxon>
        <taxon>Chordata</taxon>
        <taxon>Craniata</taxon>
        <taxon>Vertebrata</taxon>
        <taxon>Euteleostomi</taxon>
        <taxon>Actinopterygii</taxon>
        <taxon>Neopterygii</taxon>
        <taxon>Teleostei</taxon>
        <taxon>Neoteleostei</taxon>
        <taxon>Acanthomorphata</taxon>
        <taxon>Ovalentaria</taxon>
        <taxon>Atherinomorphae</taxon>
        <taxon>Beloniformes</taxon>
        <taxon>Adrianichthyidae</taxon>
        <taxon>Oryziinae</taxon>
        <taxon>Oryzias</taxon>
    </lineage>
</organism>
<dbReference type="SMART" id="SM00343">
    <property type="entry name" value="ZnF_C2HC"/>
    <property type="match status" value="2"/>
</dbReference>
<dbReference type="InterPro" id="IPR001878">
    <property type="entry name" value="Znf_CCHC"/>
</dbReference>
<keyword evidence="1" id="KW-0479">Metal-binding</keyword>
<sequence length="139" mass="15149">ERGLVARGRGRPRGRRGSESTRRRSSSRPGRGAPSASALGEDDKGRSAAAARNFNPKEPSSKREKCCFRCGSSTHLADSPDCPARKVTCRNCNKPGHFARVCKSKPTAKVGEVVVLELNTVQMLQDGQMHNKITWVEAM</sequence>
<reference evidence="4" key="1">
    <citation type="submission" date="2025-08" db="UniProtKB">
        <authorList>
            <consortium name="Ensembl"/>
        </authorList>
    </citation>
    <scope>IDENTIFICATION</scope>
</reference>
<dbReference type="Ensembl" id="ENSOMET00000017174.1">
    <property type="protein sequence ID" value="ENSOMEP00000010371.1"/>
    <property type="gene ID" value="ENSOMEG00000011638.1"/>
</dbReference>
<accession>A0A3B3BXF5</accession>
<dbReference type="GO" id="GO:0008270">
    <property type="term" value="F:zinc ion binding"/>
    <property type="evidence" value="ECO:0007669"/>
    <property type="project" value="UniProtKB-KW"/>
</dbReference>
<dbReference type="SUPFAM" id="SSF57756">
    <property type="entry name" value="Retrovirus zinc finger-like domains"/>
    <property type="match status" value="1"/>
</dbReference>
<evidence type="ECO:0000256" key="1">
    <source>
        <dbReference type="PROSITE-ProRule" id="PRU00047"/>
    </source>
</evidence>
<dbReference type="PROSITE" id="PS50158">
    <property type="entry name" value="ZF_CCHC"/>
    <property type="match status" value="1"/>
</dbReference>
<dbReference type="PaxDb" id="30732-ENSOMEP00000010371"/>
<keyword evidence="1" id="KW-0862">Zinc</keyword>
<keyword evidence="5" id="KW-1185">Reference proteome</keyword>
<dbReference type="Proteomes" id="UP000261560">
    <property type="component" value="Unplaced"/>
</dbReference>
<dbReference type="Gene3D" id="4.10.60.10">
    <property type="entry name" value="Zinc finger, CCHC-type"/>
    <property type="match status" value="1"/>
</dbReference>
<evidence type="ECO:0000256" key="2">
    <source>
        <dbReference type="SAM" id="MobiDB-lite"/>
    </source>
</evidence>
<reference evidence="4" key="2">
    <citation type="submission" date="2025-09" db="UniProtKB">
        <authorList>
            <consortium name="Ensembl"/>
        </authorList>
    </citation>
    <scope>IDENTIFICATION</scope>
</reference>
<dbReference type="STRING" id="30732.ENSOMEP00000010371"/>
<evidence type="ECO:0000259" key="3">
    <source>
        <dbReference type="PROSITE" id="PS50158"/>
    </source>
</evidence>
<feature type="region of interest" description="Disordered" evidence="2">
    <location>
        <begin position="1"/>
        <end position="64"/>
    </location>
</feature>
<dbReference type="GO" id="GO:0003676">
    <property type="term" value="F:nucleic acid binding"/>
    <property type="evidence" value="ECO:0007669"/>
    <property type="project" value="InterPro"/>
</dbReference>
<feature type="domain" description="CCHC-type" evidence="3">
    <location>
        <begin position="89"/>
        <end position="104"/>
    </location>
</feature>
<keyword evidence="1" id="KW-0863">Zinc-finger</keyword>
<dbReference type="AlphaFoldDB" id="A0A3B3BXF5"/>
<protein>
    <recommendedName>
        <fullName evidence="3">CCHC-type domain-containing protein</fullName>
    </recommendedName>
</protein>
<feature type="compositionally biased region" description="Low complexity" evidence="2">
    <location>
        <begin position="27"/>
        <end position="38"/>
    </location>
</feature>
<evidence type="ECO:0000313" key="5">
    <source>
        <dbReference type="Proteomes" id="UP000261560"/>
    </source>
</evidence>
<evidence type="ECO:0000313" key="4">
    <source>
        <dbReference type="Ensembl" id="ENSOMEP00000010371.1"/>
    </source>
</evidence>
<dbReference type="InterPro" id="IPR036875">
    <property type="entry name" value="Znf_CCHC_sf"/>
</dbReference>
<proteinExistence type="predicted"/>